<dbReference type="SMART" id="SM00244">
    <property type="entry name" value="PHB"/>
    <property type="match status" value="1"/>
</dbReference>
<dbReference type="GO" id="GO:0098552">
    <property type="term" value="C:side of membrane"/>
    <property type="evidence" value="ECO:0007669"/>
    <property type="project" value="UniProtKB-ARBA"/>
</dbReference>
<organism evidence="4 5">
    <name type="scientific">Candidatus Avelusimicrobium gallicola</name>
    <dbReference type="NCBI Taxonomy" id="2562704"/>
    <lineage>
        <taxon>Bacteria</taxon>
        <taxon>Pseudomonadati</taxon>
        <taxon>Elusimicrobiota</taxon>
        <taxon>Elusimicrobia</taxon>
        <taxon>Elusimicrobiales</taxon>
        <taxon>Elusimicrobiaceae</taxon>
        <taxon>Candidatus Avelusimicrobium</taxon>
    </lineage>
</organism>
<dbReference type="Proteomes" id="UP000725649">
    <property type="component" value="Unassembled WGS sequence"/>
</dbReference>
<evidence type="ECO:0000256" key="2">
    <source>
        <dbReference type="ARBA" id="ARBA00008164"/>
    </source>
</evidence>
<dbReference type="InterPro" id="IPR036013">
    <property type="entry name" value="Band_7/SPFH_dom_sf"/>
</dbReference>
<feature type="domain" description="Band 7" evidence="3">
    <location>
        <begin position="17"/>
        <end position="201"/>
    </location>
</feature>
<proteinExistence type="inferred from homology"/>
<evidence type="ECO:0000313" key="5">
    <source>
        <dbReference type="Proteomes" id="UP000725649"/>
    </source>
</evidence>
<protein>
    <submittedName>
        <fullName evidence="4">SPFH/Band 7/PHB domain protein</fullName>
    </submittedName>
</protein>
<dbReference type="AlphaFoldDB" id="A0A928DQY8"/>
<dbReference type="EMBL" id="SUVG01000001">
    <property type="protein sequence ID" value="MBE6420589.1"/>
    <property type="molecule type" value="Genomic_DNA"/>
</dbReference>
<name>A0A928DQY8_9BACT</name>
<evidence type="ECO:0000313" key="4">
    <source>
        <dbReference type="EMBL" id="MBE6420589.1"/>
    </source>
</evidence>
<sequence>MVFLIAFLFFVIVIIAKGIVVVKQGQVMIIERFGKYLTVLNPGINWIVPIMDKPHLMEWRNSREYLDGAGHTRTIPFTEMKDTIDMREIVFDFARQSVITKDNAGIEINAVLYFQITSPLDAAYKVESLPTAIEKITQTTLRNIIGEMDLDQTLNSREIINSKLQGVLDEASNKWGVKVTRVELQDIIPPVAIREAMEKQMKAERDRRAMVTEAEGTKTAQILKAEAIREAEIKKAEGLKQAAILEAEGIAEAKIKVANAEAESVKIVASTVAQSSNPASYMISLKYIEALSKMTEGKDNKVIYMPYEASNVLGAVAAIKDLTGGAGSLQAGK</sequence>
<accession>A0A928DQY8</accession>
<dbReference type="CDD" id="cd08829">
    <property type="entry name" value="SPFH_paraslipin"/>
    <property type="match status" value="1"/>
</dbReference>
<comment type="similarity">
    <text evidence="2">Belongs to the band 7/mec-2 family.</text>
</comment>
<reference evidence="4" key="1">
    <citation type="submission" date="2019-04" db="EMBL/GenBank/DDBJ databases">
        <title>Evolution of Biomass-Degrading Anaerobic Consortia Revealed by Metagenomics.</title>
        <authorList>
            <person name="Peng X."/>
        </authorList>
    </citation>
    <scope>NUCLEOTIDE SEQUENCE</scope>
    <source>
        <strain evidence="4">SIG66</strain>
    </source>
</reference>
<dbReference type="InterPro" id="IPR001972">
    <property type="entry name" value="Stomatin_HflK_fam"/>
</dbReference>
<dbReference type="PANTHER" id="PTHR43327:SF10">
    <property type="entry name" value="STOMATIN-LIKE PROTEIN 2, MITOCHONDRIAL"/>
    <property type="match status" value="1"/>
</dbReference>
<evidence type="ECO:0000259" key="3">
    <source>
        <dbReference type="SMART" id="SM00244"/>
    </source>
</evidence>
<dbReference type="GO" id="GO:0005886">
    <property type="term" value="C:plasma membrane"/>
    <property type="evidence" value="ECO:0007669"/>
    <property type="project" value="UniProtKB-ARBA"/>
</dbReference>
<dbReference type="InterPro" id="IPR001107">
    <property type="entry name" value="Band_7"/>
</dbReference>
<gene>
    <name evidence="4" type="ORF">E7027_00330</name>
</gene>
<dbReference type="FunFam" id="3.30.479.30:FF:000004">
    <property type="entry name" value="Putative membrane protease family, stomatin"/>
    <property type="match status" value="1"/>
</dbReference>
<dbReference type="Gene3D" id="3.30.479.30">
    <property type="entry name" value="Band 7 domain"/>
    <property type="match status" value="1"/>
</dbReference>
<dbReference type="PRINTS" id="PR00721">
    <property type="entry name" value="STOMATIN"/>
</dbReference>
<dbReference type="PANTHER" id="PTHR43327">
    <property type="entry name" value="STOMATIN-LIKE PROTEIN 2, MITOCHONDRIAL"/>
    <property type="match status" value="1"/>
</dbReference>
<dbReference type="SUPFAM" id="SSF117892">
    <property type="entry name" value="Band 7/SPFH domain"/>
    <property type="match status" value="1"/>
</dbReference>
<comment type="subcellular location">
    <subcellularLocation>
        <location evidence="1">Membrane</location>
        <topology evidence="1">Single-pass membrane protein</topology>
    </subcellularLocation>
</comment>
<evidence type="ECO:0000256" key="1">
    <source>
        <dbReference type="ARBA" id="ARBA00004167"/>
    </source>
</evidence>
<dbReference type="InterPro" id="IPR050710">
    <property type="entry name" value="Band7/mec-2_domain"/>
</dbReference>
<dbReference type="Pfam" id="PF01145">
    <property type="entry name" value="Band_7"/>
    <property type="match status" value="1"/>
</dbReference>
<comment type="caution">
    <text evidence="4">The sequence shown here is derived from an EMBL/GenBank/DDBJ whole genome shotgun (WGS) entry which is preliminary data.</text>
</comment>